<name>A0A158J5F8_CABCO</name>
<evidence type="ECO:0000256" key="7">
    <source>
        <dbReference type="SAM" id="MobiDB-lite"/>
    </source>
</evidence>
<feature type="transmembrane region" description="Helical" evidence="8">
    <location>
        <begin position="83"/>
        <end position="103"/>
    </location>
</feature>
<evidence type="ECO:0000256" key="1">
    <source>
        <dbReference type="ARBA" id="ARBA00004127"/>
    </source>
</evidence>
<feature type="transmembrane region" description="Helical" evidence="8">
    <location>
        <begin position="199"/>
        <end position="220"/>
    </location>
</feature>
<dbReference type="PANTHER" id="PTHR43507">
    <property type="entry name" value="NADH-UBIQUINONE OXIDOREDUCTASE CHAIN 4"/>
    <property type="match status" value="1"/>
</dbReference>
<feature type="compositionally biased region" description="Basic and acidic residues" evidence="7">
    <location>
        <begin position="499"/>
        <end position="511"/>
    </location>
</feature>
<accession>A0A158J5F8</accession>
<feature type="transmembrane region" description="Helical" evidence="8">
    <location>
        <begin position="299"/>
        <end position="318"/>
    </location>
</feature>
<feature type="transmembrane region" description="Helical" evidence="8">
    <location>
        <begin position="167"/>
        <end position="187"/>
    </location>
</feature>
<dbReference type="AlphaFoldDB" id="A0A158J5F8"/>
<dbReference type="PRINTS" id="PR01437">
    <property type="entry name" value="NUOXDRDTASE4"/>
</dbReference>
<reference evidence="11" key="1">
    <citation type="submission" date="2016-01" db="EMBL/GenBank/DDBJ databases">
        <authorList>
            <person name="Peeters C."/>
        </authorList>
    </citation>
    <scope>NUCLEOTIDE SEQUENCE [LARGE SCALE GENOMIC DNA]</scope>
</reference>
<dbReference type="InterPro" id="IPR001750">
    <property type="entry name" value="ND/Mrp_TM"/>
</dbReference>
<feature type="transmembrane region" description="Helical" evidence="8">
    <location>
        <begin position="267"/>
        <end position="292"/>
    </location>
</feature>
<feature type="transmembrane region" description="Helical" evidence="8">
    <location>
        <begin position="241"/>
        <end position="261"/>
    </location>
</feature>
<feature type="transmembrane region" description="Helical" evidence="8">
    <location>
        <begin position="110"/>
        <end position="128"/>
    </location>
</feature>
<evidence type="ECO:0000256" key="4">
    <source>
        <dbReference type="ARBA" id="ARBA00022989"/>
    </source>
</evidence>
<gene>
    <name evidence="10" type="ORF">AWB70_05930</name>
</gene>
<feature type="domain" description="NADH:quinone oxidoreductase/Mrp antiporter transmembrane" evidence="9">
    <location>
        <begin position="132"/>
        <end position="412"/>
    </location>
</feature>
<feature type="region of interest" description="Disordered" evidence="7">
    <location>
        <begin position="488"/>
        <end position="511"/>
    </location>
</feature>
<evidence type="ECO:0000313" key="11">
    <source>
        <dbReference type="Proteomes" id="UP000054740"/>
    </source>
</evidence>
<feature type="transmembrane region" description="Helical" evidence="8">
    <location>
        <begin position="402"/>
        <end position="423"/>
    </location>
</feature>
<dbReference type="GO" id="GO:0003954">
    <property type="term" value="F:NADH dehydrogenase activity"/>
    <property type="evidence" value="ECO:0007669"/>
    <property type="project" value="TreeGrafter"/>
</dbReference>
<dbReference type="GO" id="GO:0048039">
    <property type="term" value="F:ubiquinone binding"/>
    <property type="evidence" value="ECO:0007669"/>
    <property type="project" value="TreeGrafter"/>
</dbReference>
<keyword evidence="4 8" id="KW-1133">Transmembrane helix</keyword>
<comment type="subcellular location">
    <subcellularLocation>
        <location evidence="1">Endomembrane system</location>
        <topology evidence="1">Multi-pass membrane protein</topology>
    </subcellularLocation>
    <subcellularLocation>
        <location evidence="6">Membrane</location>
        <topology evidence="6">Multi-pass membrane protein</topology>
    </subcellularLocation>
</comment>
<feature type="transmembrane region" description="Helical" evidence="8">
    <location>
        <begin position="369"/>
        <end position="390"/>
    </location>
</feature>
<evidence type="ECO:0000256" key="3">
    <source>
        <dbReference type="ARBA" id="ARBA00022692"/>
    </source>
</evidence>
<dbReference type="NCBIfam" id="NF004501">
    <property type="entry name" value="PRK05846.1-5"/>
    <property type="match status" value="1"/>
</dbReference>
<dbReference type="EMBL" id="FCNY02000020">
    <property type="protein sequence ID" value="SAL64097.1"/>
    <property type="molecule type" value="Genomic_DNA"/>
</dbReference>
<dbReference type="InterPro" id="IPR003918">
    <property type="entry name" value="NADH_UbQ_OxRdtase"/>
</dbReference>
<sequence length="511" mass="54592">MHLPSVLSFLIWIPVVSGIFVLTLSPSAKLARAAALFGAVLGALPLVPLVAHFDAASGAMQFVERIEWLPQFGIAYHLGVDGISLWFTVLTAVTTLIVFAASWQSVTKQVGQYYGAFLVLSGCMQGVFASLDGMLFFVFFEASLIPLYLLIGTWGGGERRVYAAIRYFFFSLLGSLAMLAALIYLWSQAHTFDIGAWRHLQLGFAAQIAIFVCFLAAFSVKVPMWPVHTWLPDVNAEGPTGAAVLLGMLKIGGYGLLRYVLPIVPDAAHFFAPAMIALSLVAVVYGSLVALAQTDMRKLLAYSAVAHMGLVTLGLFTFDRMGTEGAVVQMLSYGIVSGAMLLCTGVLVERTNDGSIDAYGGVANTMPRFAVYAMLFAMANVGLPGTSGFVGEFLVLMGAIRVNFWIGAAAASSLILSAAYTLWMVKRVIFGAVKNERVARLRDLGKREFALFGAMAVLVLAIGVHPKTFTDAMGPSVESLLSAAQGSSLPADDNAPSYDAHHVTVSERTPG</sequence>
<evidence type="ECO:0000256" key="5">
    <source>
        <dbReference type="ARBA" id="ARBA00023136"/>
    </source>
</evidence>
<feature type="transmembrane region" description="Helical" evidence="8">
    <location>
        <begin position="330"/>
        <end position="348"/>
    </location>
</feature>
<keyword evidence="5 8" id="KW-0472">Membrane</keyword>
<evidence type="ECO:0000256" key="2">
    <source>
        <dbReference type="ARBA" id="ARBA00009025"/>
    </source>
</evidence>
<comment type="similarity">
    <text evidence="2">Belongs to the complex I subunit 4 family.</text>
</comment>
<feature type="transmembrane region" description="Helical" evidence="8">
    <location>
        <begin position="6"/>
        <end position="24"/>
    </location>
</feature>
<keyword evidence="3 6" id="KW-0812">Transmembrane</keyword>
<feature type="transmembrane region" description="Helical" evidence="8">
    <location>
        <begin position="444"/>
        <end position="464"/>
    </location>
</feature>
<dbReference type="GO" id="GO:0008137">
    <property type="term" value="F:NADH dehydrogenase (ubiquinone) activity"/>
    <property type="evidence" value="ECO:0007669"/>
    <property type="project" value="InterPro"/>
</dbReference>
<feature type="transmembrane region" description="Helical" evidence="8">
    <location>
        <begin position="134"/>
        <end position="155"/>
    </location>
</feature>
<organism evidence="10 11">
    <name type="scientific">Caballeronia cordobensis</name>
    <name type="common">Burkholderia cordobensis</name>
    <dbReference type="NCBI Taxonomy" id="1353886"/>
    <lineage>
        <taxon>Bacteria</taxon>
        <taxon>Pseudomonadati</taxon>
        <taxon>Pseudomonadota</taxon>
        <taxon>Betaproteobacteria</taxon>
        <taxon>Burkholderiales</taxon>
        <taxon>Burkholderiaceae</taxon>
        <taxon>Caballeronia</taxon>
    </lineage>
</organism>
<dbReference type="GO" id="GO:0012505">
    <property type="term" value="C:endomembrane system"/>
    <property type="evidence" value="ECO:0007669"/>
    <property type="project" value="UniProtKB-SubCell"/>
</dbReference>
<protein>
    <submittedName>
        <fullName evidence="10">Proton-translocating NADH-quinone oxidoreductase subunit M</fullName>
    </submittedName>
</protein>
<keyword evidence="11" id="KW-1185">Reference proteome</keyword>
<dbReference type="InterPro" id="IPR010227">
    <property type="entry name" value="NADH_Q_OxRdtase_chainM/4"/>
</dbReference>
<feature type="transmembrane region" description="Helical" evidence="8">
    <location>
        <begin position="36"/>
        <end position="63"/>
    </location>
</feature>
<dbReference type="GO" id="GO:0015990">
    <property type="term" value="P:electron transport coupled proton transport"/>
    <property type="evidence" value="ECO:0007669"/>
    <property type="project" value="TreeGrafter"/>
</dbReference>
<dbReference type="PANTHER" id="PTHR43507:SF1">
    <property type="entry name" value="NADH-UBIQUINONE OXIDOREDUCTASE CHAIN 4"/>
    <property type="match status" value="1"/>
</dbReference>
<dbReference type="NCBIfam" id="TIGR01972">
    <property type="entry name" value="NDH_I_M"/>
    <property type="match status" value="1"/>
</dbReference>
<dbReference type="GO" id="GO:0042773">
    <property type="term" value="P:ATP synthesis coupled electron transport"/>
    <property type="evidence" value="ECO:0007669"/>
    <property type="project" value="InterPro"/>
</dbReference>
<proteinExistence type="inferred from homology"/>
<evidence type="ECO:0000259" key="9">
    <source>
        <dbReference type="Pfam" id="PF00361"/>
    </source>
</evidence>
<evidence type="ECO:0000313" key="10">
    <source>
        <dbReference type="EMBL" id="SAL64097.1"/>
    </source>
</evidence>
<dbReference type="Proteomes" id="UP000054740">
    <property type="component" value="Unassembled WGS sequence"/>
</dbReference>
<dbReference type="RefSeq" id="WP_053570780.1">
    <property type="nucleotide sequence ID" value="NZ_FCNY02000020.1"/>
</dbReference>
<dbReference type="GO" id="GO:0016020">
    <property type="term" value="C:membrane"/>
    <property type="evidence" value="ECO:0007669"/>
    <property type="project" value="UniProtKB-SubCell"/>
</dbReference>
<evidence type="ECO:0000256" key="6">
    <source>
        <dbReference type="RuleBase" id="RU000320"/>
    </source>
</evidence>
<dbReference type="Pfam" id="PF00361">
    <property type="entry name" value="Proton_antipo_M"/>
    <property type="match status" value="1"/>
</dbReference>
<evidence type="ECO:0000256" key="8">
    <source>
        <dbReference type="SAM" id="Phobius"/>
    </source>
</evidence>